<reference evidence="16" key="1">
    <citation type="submission" date="2021-12" db="EMBL/GenBank/DDBJ databases">
        <authorList>
            <person name="King R."/>
        </authorList>
    </citation>
    <scope>NUCLEOTIDE SEQUENCE</scope>
</reference>
<dbReference type="GO" id="GO:0005524">
    <property type="term" value="F:ATP binding"/>
    <property type="evidence" value="ECO:0007669"/>
    <property type="project" value="UniProtKB-KW"/>
</dbReference>
<dbReference type="PROSITE" id="PS50011">
    <property type="entry name" value="PROTEIN_KINASE_DOM"/>
    <property type="match status" value="1"/>
</dbReference>
<evidence type="ECO:0000256" key="5">
    <source>
        <dbReference type="ARBA" id="ARBA00022741"/>
    </source>
</evidence>
<evidence type="ECO:0000259" key="14">
    <source>
        <dbReference type="PROSITE" id="PS50011"/>
    </source>
</evidence>
<dbReference type="GO" id="GO:0005518">
    <property type="term" value="F:collagen binding"/>
    <property type="evidence" value="ECO:0007669"/>
    <property type="project" value="TreeGrafter"/>
</dbReference>
<dbReference type="InterPro" id="IPR011009">
    <property type="entry name" value="Kinase-like_dom_sf"/>
</dbReference>
<evidence type="ECO:0000256" key="8">
    <source>
        <dbReference type="ARBA" id="ARBA00023136"/>
    </source>
</evidence>
<dbReference type="PROSITE" id="PS01286">
    <property type="entry name" value="FA58C_2"/>
    <property type="match status" value="1"/>
</dbReference>
<dbReference type="Pfam" id="PF07714">
    <property type="entry name" value="PK_Tyr_Ser-Thr"/>
    <property type="match status" value="1"/>
</dbReference>
<keyword evidence="3 13" id="KW-0812">Transmembrane</keyword>
<dbReference type="InterPro" id="IPR000421">
    <property type="entry name" value="FA58C"/>
</dbReference>
<feature type="domain" description="Protein kinase" evidence="14">
    <location>
        <begin position="586"/>
        <end position="874"/>
    </location>
</feature>
<evidence type="ECO:0000256" key="2">
    <source>
        <dbReference type="ARBA" id="ARBA00022475"/>
    </source>
</evidence>
<evidence type="ECO:0000256" key="13">
    <source>
        <dbReference type="SAM" id="Phobius"/>
    </source>
</evidence>
<dbReference type="Pfam" id="PF21114">
    <property type="entry name" value="DDR1-2_DS-like"/>
    <property type="match status" value="1"/>
</dbReference>
<accession>A0A9P0F4S2</accession>
<gene>
    <name evidence="16" type="ORF">BEMITA_LOCUS10679</name>
</gene>
<dbReference type="InterPro" id="IPR020635">
    <property type="entry name" value="Tyr_kinase_cat_dom"/>
</dbReference>
<dbReference type="SUPFAM" id="SSF49785">
    <property type="entry name" value="Galactose-binding domain-like"/>
    <property type="match status" value="1"/>
</dbReference>
<dbReference type="Gene3D" id="1.10.510.10">
    <property type="entry name" value="Transferase(Phosphotransferase) domain 1"/>
    <property type="match status" value="1"/>
</dbReference>
<keyword evidence="10" id="KW-0675">Receptor</keyword>
<dbReference type="PROSITE" id="PS00109">
    <property type="entry name" value="PROTEIN_KINASE_TYR"/>
    <property type="match status" value="1"/>
</dbReference>
<dbReference type="GO" id="GO:0005886">
    <property type="term" value="C:plasma membrane"/>
    <property type="evidence" value="ECO:0007669"/>
    <property type="project" value="UniProtKB-SubCell"/>
</dbReference>
<feature type="compositionally biased region" description="Polar residues" evidence="12">
    <location>
        <begin position="428"/>
        <end position="439"/>
    </location>
</feature>
<dbReference type="InterPro" id="IPR048525">
    <property type="entry name" value="DDR1-2_DS-like"/>
</dbReference>
<dbReference type="Gene3D" id="2.60.120.260">
    <property type="entry name" value="Galactose-binding domain-like"/>
    <property type="match status" value="1"/>
</dbReference>
<feature type="region of interest" description="Disordered" evidence="12">
    <location>
        <begin position="415"/>
        <end position="453"/>
    </location>
</feature>
<evidence type="ECO:0000256" key="10">
    <source>
        <dbReference type="ARBA" id="ARBA00023170"/>
    </source>
</evidence>
<comment type="subcellular location">
    <subcellularLocation>
        <location evidence="1">Cell membrane</location>
        <topology evidence="1">Single-pass type I membrane protein</topology>
    </subcellularLocation>
</comment>
<keyword evidence="9" id="KW-1015">Disulfide bond</keyword>
<feature type="non-terminal residue" evidence="16">
    <location>
        <position position="875"/>
    </location>
</feature>
<feature type="non-terminal residue" evidence="16">
    <location>
        <position position="1"/>
    </location>
</feature>
<evidence type="ECO:0000256" key="12">
    <source>
        <dbReference type="SAM" id="MobiDB-lite"/>
    </source>
</evidence>
<keyword evidence="8 13" id="KW-0472">Membrane</keyword>
<evidence type="ECO:0000259" key="15">
    <source>
        <dbReference type="PROSITE" id="PS50022"/>
    </source>
</evidence>
<sequence length="875" mass="99449">RIRQEKNGGAWCPKAQISSDVREYLEVDLNRNHLITKTETQGRFGNGQGQEYAESYSIEYWRDALKQWVVYKNTRREKNLPGNTNTYLAWKQDLDLPFVASKVRFLPYSEHPRTVCMRVEIYGCPWQQYIVSYSAPQGSNGLVDRSYDGFIDRGIMRGGLGQLTDGLYGTPQFLHDSRDEESGSRWVGWLKSADSAAPLELMFQFETVREFISMKVHVGHVMDGDVQIFSKAQIHLSLEGDLYQAKPVVFSPFLDPHTTDNAINISIPLYNRVGKYVKVEFFFSLHWILISEISFESVPVASNVSDEALQRMYLLQDDQDRKVTVPRVGGETTHARKEVTTGPSTVSNTQTFIGLVTGALAMFLILLVCTVSLMIRRGRKKVSLLKKHSALMSTTSKPNGAMTMKQMSTPIMSTTLSRGSKKAKGRQNGLSGSKASNVYGQMPVDESEDSENSSVYHEPYKLLPSGKQDYGYLIKKEALTSSKSGDYTDFTSVHSFQDEVKFTSPSLFNLVPPPPLSARAAQYDFIGLSKSLSANIPIESYYAATDIYKTERKEQHFTSGRFTPWKLPDGTPDEAVNIPEFSRHRLRVIEKLGEGAFGMVHLCETEGVPEYNGMSTGHHKKQVIVKSLRRGCNETTKKEFLREMWWLASARDPNIVRVVGRCCQEEPFCVLQENCEFGDLPNFLQLHAASEQESPSKYGCLIYIATQIASGMKYLESINVVHRDLAARNCMVGKNYVIKVSDHAMYCSQYDLDYYVSDTKTKLPIRWMAWESILLGKYTSKSDAWSFAVTMWEILTMSSQRPFGELTNEQVIENSNHWYQNDAQEVYLARPAACPREVYDLMVECWKRHEADRPRFAEILLFLQRKNLGFQPKVD</sequence>
<evidence type="ECO:0000256" key="1">
    <source>
        <dbReference type="ARBA" id="ARBA00004251"/>
    </source>
</evidence>
<dbReference type="InterPro" id="IPR050122">
    <property type="entry name" value="RTK"/>
</dbReference>
<evidence type="ECO:0000256" key="11">
    <source>
        <dbReference type="ARBA" id="ARBA00023180"/>
    </source>
</evidence>
<evidence type="ECO:0000256" key="6">
    <source>
        <dbReference type="ARBA" id="ARBA00022840"/>
    </source>
</evidence>
<dbReference type="PROSITE" id="PS50022">
    <property type="entry name" value="FA58C_3"/>
    <property type="match status" value="1"/>
</dbReference>
<keyword evidence="7 13" id="KW-1133">Transmembrane helix</keyword>
<dbReference type="InterPro" id="IPR000719">
    <property type="entry name" value="Prot_kinase_dom"/>
</dbReference>
<dbReference type="GO" id="GO:0038062">
    <property type="term" value="F:protein tyrosine kinase collagen receptor activity"/>
    <property type="evidence" value="ECO:0007669"/>
    <property type="project" value="TreeGrafter"/>
</dbReference>
<dbReference type="SUPFAM" id="SSF56112">
    <property type="entry name" value="Protein kinase-like (PK-like)"/>
    <property type="match status" value="1"/>
</dbReference>
<dbReference type="Pfam" id="PF00754">
    <property type="entry name" value="F5_F8_type_C"/>
    <property type="match status" value="1"/>
</dbReference>
<dbReference type="InterPro" id="IPR001245">
    <property type="entry name" value="Ser-Thr/Tyr_kinase_cat_dom"/>
</dbReference>
<dbReference type="GO" id="GO:0043235">
    <property type="term" value="C:receptor complex"/>
    <property type="evidence" value="ECO:0007669"/>
    <property type="project" value="TreeGrafter"/>
</dbReference>
<dbReference type="GO" id="GO:0010976">
    <property type="term" value="P:positive regulation of neuron projection development"/>
    <property type="evidence" value="ECO:0007669"/>
    <property type="project" value="TreeGrafter"/>
</dbReference>
<keyword evidence="11" id="KW-0325">Glycoprotein</keyword>
<dbReference type="InterPro" id="IPR008979">
    <property type="entry name" value="Galactose-bd-like_sf"/>
</dbReference>
<dbReference type="Proteomes" id="UP001152759">
    <property type="component" value="Chromosome 6"/>
</dbReference>
<evidence type="ECO:0000256" key="3">
    <source>
        <dbReference type="ARBA" id="ARBA00022692"/>
    </source>
</evidence>
<keyword evidence="4" id="KW-0732">Signal</keyword>
<dbReference type="GO" id="GO:0051897">
    <property type="term" value="P:positive regulation of phosphatidylinositol 3-kinase/protein kinase B signal transduction"/>
    <property type="evidence" value="ECO:0007669"/>
    <property type="project" value="TreeGrafter"/>
</dbReference>
<keyword evidence="6" id="KW-0067">ATP-binding</keyword>
<evidence type="ECO:0000313" key="17">
    <source>
        <dbReference type="Proteomes" id="UP001152759"/>
    </source>
</evidence>
<dbReference type="PRINTS" id="PR00109">
    <property type="entry name" value="TYRKINASE"/>
</dbReference>
<evidence type="ECO:0000256" key="9">
    <source>
        <dbReference type="ARBA" id="ARBA00023157"/>
    </source>
</evidence>
<dbReference type="EMBL" id="OU963867">
    <property type="protein sequence ID" value="CAH0392124.1"/>
    <property type="molecule type" value="Genomic_DNA"/>
</dbReference>
<dbReference type="AlphaFoldDB" id="A0A9P0F4S2"/>
<dbReference type="InterPro" id="IPR008266">
    <property type="entry name" value="Tyr_kinase_AS"/>
</dbReference>
<feature type="domain" description="F5/8 type C" evidence="15">
    <location>
        <begin position="1"/>
        <end position="124"/>
    </location>
</feature>
<dbReference type="FunFam" id="1.10.510.10:FF:000053">
    <property type="entry name" value="Epithelial discoidin domain-containing receptor 1"/>
    <property type="match status" value="1"/>
</dbReference>
<protein>
    <submittedName>
        <fullName evidence="16">Uncharacterized protein</fullName>
    </submittedName>
</protein>
<organism evidence="16 17">
    <name type="scientific">Bemisia tabaci</name>
    <name type="common">Sweetpotato whitefly</name>
    <name type="synonym">Aleurodes tabaci</name>
    <dbReference type="NCBI Taxonomy" id="7038"/>
    <lineage>
        <taxon>Eukaryota</taxon>
        <taxon>Metazoa</taxon>
        <taxon>Ecdysozoa</taxon>
        <taxon>Arthropoda</taxon>
        <taxon>Hexapoda</taxon>
        <taxon>Insecta</taxon>
        <taxon>Pterygota</taxon>
        <taxon>Neoptera</taxon>
        <taxon>Paraneoptera</taxon>
        <taxon>Hemiptera</taxon>
        <taxon>Sternorrhyncha</taxon>
        <taxon>Aleyrodoidea</taxon>
        <taxon>Aleyrodidae</taxon>
        <taxon>Aleyrodinae</taxon>
        <taxon>Bemisia</taxon>
    </lineage>
</organism>
<evidence type="ECO:0000256" key="4">
    <source>
        <dbReference type="ARBA" id="ARBA00022729"/>
    </source>
</evidence>
<dbReference type="Gene3D" id="3.30.200.20">
    <property type="entry name" value="Phosphorylase Kinase, domain 1"/>
    <property type="match status" value="1"/>
</dbReference>
<evidence type="ECO:0000256" key="7">
    <source>
        <dbReference type="ARBA" id="ARBA00022989"/>
    </source>
</evidence>
<dbReference type="Gene3D" id="2.60.120.1190">
    <property type="match status" value="1"/>
</dbReference>
<dbReference type="SMART" id="SM00219">
    <property type="entry name" value="TyrKc"/>
    <property type="match status" value="1"/>
</dbReference>
<keyword evidence="5" id="KW-0547">Nucleotide-binding</keyword>
<name>A0A9P0F4S2_BEMTA</name>
<dbReference type="PANTHER" id="PTHR24416:SF580">
    <property type="entry name" value="DISCOIDIN DOMAIN RECEPTOR, ISOFORM F"/>
    <property type="match status" value="1"/>
</dbReference>
<keyword evidence="17" id="KW-1185">Reference proteome</keyword>
<feature type="transmembrane region" description="Helical" evidence="13">
    <location>
        <begin position="352"/>
        <end position="375"/>
    </location>
</feature>
<proteinExistence type="predicted"/>
<evidence type="ECO:0000313" key="16">
    <source>
        <dbReference type="EMBL" id="CAH0392124.1"/>
    </source>
</evidence>
<keyword evidence="2" id="KW-1003">Cell membrane</keyword>
<dbReference type="PANTHER" id="PTHR24416">
    <property type="entry name" value="TYROSINE-PROTEIN KINASE RECEPTOR"/>
    <property type="match status" value="1"/>
</dbReference>